<dbReference type="InterPro" id="IPR024079">
    <property type="entry name" value="MetalloPept_cat_dom_sf"/>
</dbReference>
<sequence length="462" mass="53757">MSRTRIVKGTYTKITHGNHNMYSRENINSFAGDVVKEKGEDEGVYYGDPEDPPAQDLRAKCIVQFRPHNRYDGEFGFDWVRQGDTGAKGDTWYRDILGNISYKKRADGTFDYCSDQFNQDTKVYDNFVMEFDRFSVPWKMNGKYPFIYSIPFLSLLPNYTARLNLKVEVEEEPEKYELEWNQDYFDVLLSAAIPVQKGKHEVPMAIEIKCKGEFETDQKINVYAIKGESRELAGRVVVKRNHKKFQKHIRVLFIKVQCPQKKASVTGEEALLKKFMRQAYVNVEVQHTSLILRENYDFEEWYNNYAKGGPDNLLDYLNQMLQGNTNKAGKPFGKTFDSFFRVFFLPDACSVEACGGKGWVLGHSEDIPEGKLQKSGKRHSILIFDKKKTAVETRSSSRVDEGTITHEILHCIGFWHTFLNPSKYTFKKYTTDNVMDYYSAKTNIQVKQLYKWQWDLLHTKLP</sequence>
<organism evidence="1 2">
    <name type="scientific">Niabella drilacis (strain DSM 25811 / CCM 8410 / CCUG 62505 / LMG 26954 / E90)</name>
    <dbReference type="NCBI Taxonomy" id="1285928"/>
    <lineage>
        <taxon>Bacteria</taxon>
        <taxon>Pseudomonadati</taxon>
        <taxon>Bacteroidota</taxon>
        <taxon>Chitinophagia</taxon>
        <taxon>Chitinophagales</taxon>
        <taxon>Chitinophagaceae</taxon>
        <taxon>Niabella</taxon>
    </lineage>
</organism>
<dbReference type="AlphaFoldDB" id="A0A1G6SPN4"/>
<evidence type="ECO:0000313" key="2">
    <source>
        <dbReference type="Proteomes" id="UP000198757"/>
    </source>
</evidence>
<dbReference type="SUPFAM" id="SSF55486">
    <property type="entry name" value="Metalloproteases ('zincins'), catalytic domain"/>
    <property type="match status" value="1"/>
</dbReference>
<proteinExistence type="predicted"/>
<gene>
    <name evidence="1" type="ORF">SAMN04487894_106289</name>
</gene>
<dbReference type="OrthoDB" id="6717961at2"/>
<evidence type="ECO:0000313" key="1">
    <source>
        <dbReference type="EMBL" id="SDD18157.1"/>
    </source>
</evidence>
<dbReference type="EMBL" id="FMZO01000006">
    <property type="protein sequence ID" value="SDD18157.1"/>
    <property type="molecule type" value="Genomic_DNA"/>
</dbReference>
<dbReference type="Gene3D" id="3.40.390.10">
    <property type="entry name" value="Collagenase (Catalytic Domain)"/>
    <property type="match status" value="1"/>
</dbReference>
<accession>A0A1G6SPN4</accession>
<dbReference type="Proteomes" id="UP000198757">
    <property type="component" value="Unassembled WGS sequence"/>
</dbReference>
<keyword evidence="2" id="KW-1185">Reference proteome</keyword>
<name>A0A1G6SPN4_NIADE</name>
<dbReference type="STRING" id="1285928.SAMN04487894_106289"/>
<dbReference type="GO" id="GO:0008237">
    <property type="term" value="F:metallopeptidase activity"/>
    <property type="evidence" value="ECO:0007669"/>
    <property type="project" value="InterPro"/>
</dbReference>
<reference evidence="2" key="1">
    <citation type="submission" date="2016-10" db="EMBL/GenBank/DDBJ databases">
        <authorList>
            <person name="Varghese N."/>
            <person name="Submissions S."/>
        </authorList>
    </citation>
    <scope>NUCLEOTIDE SEQUENCE [LARGE SCALE GENOMIC DNA]</scope>
    <source>
        <strain evidence="2">DSM 25811 / CCM 8410 / LMG 26954 / E90</strain>
    </source>
</reference>
<protein>
    <submittedName>
        <fullName evidence="1">Uncharacterized protein</fullName>
    </submittedName>
</protein>
<dbReference type="RefSeq" id="WP_090390601.1">
    <property type="nucleotide sequence ID" value="NZ_FMZO01000006.1"/>
</dbReference>